<dbReference type="InterPro" id="IPR020806">
    <property type="entry name" value="PKS_PP-bd"/>
</dbReference>
<keyword evidence="5" id="KW-1185">Reference proteome</keyword>
<gene>
    <name evidence="4" type="ORF">N658DRAFT_439528</name>
</gene>
<evidence type="ECO:0000313" key="5">
    <source>
        <dbReference type="Proteomes" id="UP001305647"/>
    </source>
</evidence>
<dbReference type="Pfam" id="PF07993">
    <property type="entry name" value="NAD_binding_4"/>
    <property type="match status" value="1"/>
</dbReference>
<dbReference type="InterPro" id="IPR009081">
    <property type="entry name" value="PP-bd_ACP"/>
</dbReference>
<evidence type="ECO:0000259" key="3">
    <source>
        <dbReference type="PROSITE" id="PS50075"/>
    </source>
</evidence>
<reference evidence="4" key="2">
    <citation type="submission" date="2023-05" db="EMBL/GenBank/DDBJ databases">
        <authorList>
            <consortium name="Lawrence Berkeley National Laboratory"/>
            <person name="Steindorff A."/>
            <person name="Hensen N."/>
            <person name="Bonometti L."/>
            <person name="Westerberg I."/>
            <person name="Brannstrom I.O."/>
            <person name="Guillou S."/>
            <person name="Cros-Aarteil S."/>
            <person name="Calhoun S."/>
            <person name="Haridas S."/>
            <person name="Kuo A."/>
            <person name="Mondo S."/>
            <person name="Pangilinan J."/>
            <person name="Riley R."/>
            <person name="Labutti K."/>
            <person name="Andreopoulos B."/>
            <person name="Lipzen A."/>
            <person name="Chen C."/>
            <person name="Yanf M."/>
            <person name="Daum C."/>
            <person name="Ng V."/>
            <person name="Clum A."/>
            <person name="Ohm R."/>
            <person name="Martin F."/>
            <person name="Silar P."/>
            <person name="Natvig D."/>
            <person name="Lalanne C."/>
            <person name="Gautier V."/>
            <person name="Ament-Velasquez S.L."/>
            <person name="Kruys A."/>
            <person name="Hutchinson M.I."/>
            <person name="Powell A.J."/>
            <person name="Barry K."/>
            <person name="Miller A.N."/>
            <person name="Grigoriev I.V."/>
            <person name="Debuchy R."/>
            <person name="Gladieux P."/>
            <person name="Thoren M.H."/>
            <person name="Johannesson H."/>
        </authorList>
    </citation>
    <scope>NUCLEOTIDE SEQUENCE</scope>
    <source>
        <strain evidence="4">CBS 757.83</strain>
    </source>
</reference>
<accession>A0AAN6QAT2</accession>
<sequence length="1132" mass="123728">MNGTESGAESERGQLLPAILDRRAQSNPDRVWAKFPGSSTSYDQGFRAATYGQICNAVNRVAWMLAETIGPSAEFDTLAYLGPSDLRYHVVILAAIKTGYKAFLPSPRNSTVAQKDLLTRLECRVLATTADPQPPFVSSILREYPVQTVVNIPPLDELLRLGASDHVRPYPYTKSFDAARHDPVFVLHTSGSTGIPKPMVYTNEFVWRIFKANTLPALPGTTRVDDLFLRGEFFSFLPAFHVAGIGWGLVLPMFSESIPVLPLPGRPPSTDGFLEALKYGRFDWAFLLPVIIDDVSKDDEALELVASQLNYVFYTGGAVPGPAGEAVSSKIPIFSGLGSSECSALPQLRVLDHISFTDIWKYLHIHPASGAEFRSYVDDLHEMVIVKSTACPEAQPVFAMFPHLDKYETRDLFSPHPSIPGLWRHRGRRDDIVVFLNGEKTNPISFEQDVSRHAAVKAALVAGSQRFEACLLIESSSTGILSDTDKAALVQDIWPVVEDANRHCPAHARISKAKILILDPDRPMLRAGKGTMQREGTLRLYAAEIDALYSKAEGQGQGQGQPPRVLISSLEDVVKSLRALVADVTSWSHFDNDTDFFSTGMDSLQVLGLSGAIRSGLGIPSVSPAVIYRNPSIDLLAKEVYHADSGTMATAEDTVDSRTATMEQLLRHYEQKIDQIATKGLTPPTNESTSSMPTSTSTSQVVLLTGSTGTVGSFLLNRLLTDSNVFHIYCLNRAHDSVSLQAARNRQRGLPCDDFPPDRVTFLTVNLARDHFGLDSTTYTTLVDSATQILHAAWPVDFNQPLRYFQPSLDGLVGLLSFAHDARQRPSLLFLSSVSAVSSYQASTIESRLIPEEPIPDVSCPAAIGYGESKFLAERLLAYAATKESPSTRRCSLGVVRIGQVAGTATDSTAGRGRGCCCWNRTEWLPSLILSSRHLGALPDSLGQGGSIMESIDWVPVDELAGILVELSFHLSEKSKPDPTASLDDLHVFHCINPHPTPWADLVPVIVRVLSASLGSQNMIDKTGTEEQQENHDAISVVGFREWLARLDSSATSTEQDGAGEPSSFAKQLEKNPALKLLDFYHQLVIDSRQGDAPSARLSSLKTVSLSKALADLGPIRAEWMGRWVRDWLVEG</sequence>
<evidence type="ECO:0000313" key="4">
    <source>
        <dbReference type="EMBL" id="KAK4106758.1"/>
    </source>
</evidence>
<dbReference type="InterPro" id="IPR000873">
    <property type="entry name" value="AMP-dep_synth/lig_dom"/>
</dbReference>
<organism evidence="4 5">
    <name type="scientific">Parathielavia hyrcaniae</name>
    <dbReference type="NCBI Taxonomy" id="113614"/>
    <lineage>
        <taxon>Eukaryota</taxon>
        <taxon>Fungi</taxon>
        <taxon>Dikarya</taxon>
        <taxon>Ascomycota</taxon>
        <taxon>Pezizomycotina</taxon>
        <taxon>Sordariomycetes</taxon>
        <taxon>Sordariomycetidae</taxon>
        <taxon>Sordariales</taxon>
        <taxon>Chaetomiaceae</taxon>
        <taxon>Parathielavia</taxon>
    </lineage>
</organism>
<dbReference type="SMART" id="SM00823">
    <property type="entry name" value="PKS_PP"/>
    <property type="match status" value="1"/>
</dbReference>
<dbReference type="InterPro" id="IPR020845">
    <property type="entry name" value="AMP-binding_CS"/>
</dbReference>
<dbReference type="InterPro" id="IPR051414">
    <property type="entry name" value="Adenylate-forming_Reductase"/>
</dbReference>
<dbReference type="Gene3D" id="3.40.50.12780">
    <property type="entry name" value="N-terminal domain of ligase-like"/>
    <property type="match status" value="1"/>
</dbReference>
<name>A0AAN6QAT2_9PEZI</name>
<comment type="caution">
    <text evidence="4">The sequence shown here is derived from an EMBL/GenBank/DDBJ whole genome shotgun (WGS) entry which is preliminary data.</text>
</comment>
<dbReference type="Pfam" id="PF00501">
    <property type="entry name" value="AMP-binding"/>
    <property type="match status" value="1"/>
</dbReference>
<feature type="domain" description="Carrier" evidence="3">
    <location>
        <begin position="568"/>
        <end position="644"/>
    </location>
</feature>
<dbReference type="InterPro" id="IPR036736">
    <property type="entry name" value="ACP-like_sf"/>
</dbReference>
<dbReference type="PANTHER" id="PTHR43439">
    <property type="entry name" value="PHENYLACETATE-COENZYME A LIGASE"/>
    <property type="match status" value="1"/>
</dbReference>
<dbReference type="InterPro" id="IPR036291">
    <property type="entry name" value="NAD(P)-bd_dom_sf"/>
</dbReference>
<dbReference type="InterPro" id="IPR042099">
    <property type="entry name" value="ANL_N_sf"/>
</dbReference>
<dbReference type="EMBL" id="MU863624">
    <property type="protein sequence ID" value="KAK4106758.1"/>
    <property type="molecule type" value="Genomic_DNA"/>
</dbReference>
<dbReference type="Pfam" id="PF00550">
    <property type="entry name" value="PP-binding"/>
    <property type="match status" value="1"/>
</dbReference>
<dbReference type="InterPro" id="IPR013120">
    <property type="entry name" value="FAR_NAD-bd"/>
</dbReference>
<proteinExistence type="predicted"/>
<dbReference type="PROSITE" id="PS00455">
    <property type="entry name" value="AMP_BINDING"/>
    <property type="match status" value="1"/>
</dbReference>
<dbReference type="PANTHER" id="PTHR43439:SF2">
    <property type="entry name" value="ENZYME, PUTATIVE (JCVI)-RELATED"/>
    <property type="match status" value="1"/>
</dbReference>
<reference evidence="4" key="1">
    <citation type="journal article" date="2023" name="Mol. Phylogenet. Evol.">
        <title>Genome-scale phylogeny and comparative genomics of the fungal order Sordariales.</title>
        <authorList>
            <person name="Hensen N."/>
            <person name="Bonometti L."/>
            <person name="Westerberg I."/>
            <person name="Brannstrom I.O."/>
            <person name="Guillou S."/>
            <person name="Cros-Aarteil S."/>
            <person name="Calhoun S."/>
            <person name="Haridas S."/>
            <person name="Kuo A."/>
            <person name="Mondo S."/>
            <person name="Pangilinan J."/>
            <person name="Riley R."/>
            <person name="LaButti K."/>
            <person name="Andreopoulos B."/>
            <person name="Lipzen A."/>
            <person name="Chen C."/>
            <person name="Yan M."/>
            <person name="Daum C."/>
            <person name="Ng V."/>
            <person name="Clum A."/>
            <person name="Steindorff A."/>
            <person name="Ohm R.A."/>
            <person name="Martin F."/>
            <person name="Silar P."/>
            <person name="Natvig D.O."/>
            <person name="Lalanne C."/>
            <person name="Gautier V."/>
            <person name="Ament-Velasquez S.L."/>
            <person name="Kruys A."/>
            <person name="Hutchinson M.I."/>
            <person name="Powell A.J."/>
            <person name="Barry K."/>
            <person name="Miller A.N."/>
            <person name="Grigoriev I.V."/>
            <person name="Debuchy R."/>
            <person name="Gladieux P."/>
            <person name="Hiltunen Thoren M."/>
            <person name="Johannesson H."/>
        </authorList>
    </citation>
    <scope>NUCLEOTIDE SEQUENCE</scope>
    <source>
        <strain evidence="4">CBS 757.83</strain>
    </source>
</reference>
<keyword evidence="2" id="KW-0597">Phosphoprotein</keyword>
<dbReference type="GO" id="GO:0031177">
    <property type="term" value="F:phosphopantetheine binding"/>
    <property type="evidence" value="ECO:0007669"/>
    <property type="project" value="InterPro"/>
</dbReference>
<dbReference type="SUPFAM" id="SSF51735">
    <property type="entry name" value="NAD(P)-binding Rossmann-fold domains"/>
    <property type="match status" value="1"/>
</dbReference>
<dbReference type="SUPFAM" id="SSF47336">
    <property type="entry name" value="ACP-like"/>
    <property type="match status" value="1"/>
</dbReference>
<dbReference type="SUPFAM" id="SSF56801">
    <property type="entry name" value="Acetyl-CoA synthetase-like"/>
    <property type="match status" value="1"/>
</dbReference>
<evidence type="ECO:0000256" key="1">
    <source>
        <dbReference type="ARBA" id="ARBA00022450"/>
    </source>
</evidence>
<dbReference type="Proteomes" id="UP001305647">
    <property type="component" value="Unassembled WGS sequence"/>
</dbReference>
<dbReference type="InterPro" id="IPR006162">
    <property type="entry name" value="Ppantetheine_attach_site"/>
</dbReference>
<dbReference type="Gene3D" id="1.10.1200.10">
    <property type="entry name" value="ACP-like"/>
    <property type="match status" value="1"/>
</dbReference>
<dbReference type="PROSITE" id="PS50075">
    <property type="entry name" value="CARRIER"/>
    <property type="match status" value="1"/>
</dbReference>
<evidence type="ECO:0000256" key="2">
    <source>
        <dbReference type="ARBA" id="ARBA00022553"/>
    </source>
</evidence>
<dbReference type="PROSITE" id="PS00012">
    <property type="entry name" value="PHOSPHOPANTETHEINE"/>
    <property type="match status" value="1"/>
</dbReference>
<dbReference type="Pfam" id="PF23562">
    <property type="entry name" value="AMP-binding_C_3"/>
    <property type="match status" value="1"/>
</dbReference>
<dbReference type="AlphaFoldDB" id="A0AAN6QAT2"/>
<dbReference type="Gene3D" id="3.40.50.720">
    <property type="entry name" value="NAD(P)-binding Rossmann-like Domain"/>
    <property type="match status" value="1"/>
</dbReference>
<keyword evidence="1" id="KW-0596">Phosphopantetheine</keyword>
<protein>
    <submittedName>
        <fullName evidence="4">Acetyl-CoA synthetase-like protein</fullName>
    </submittedName>
</protein>